<reference evidence="2" key="1">
    <citation type="submission" date="2021-07" db="EMBL/GenBank/DDBJ databases">
        <authorList>
            <person name="Branca A.L. A."/>
        </authorList>
    </citation>
    <scope>NUCLEOTIDE SEQUENCE</scope>
</reference>
<evidence type="ECO:0008006" key="4">
    <source>
        <dbReference type="Google" id="ProtNLM"/>
    </source>
</evidence>
<dbReference type="AlphaFoldDB" id="A0A9W4KMY6"/>
<accession>A0A9W4KMY6</accession>
<dbReference type="GO" id="GO:0005634">
    <property type="term" value="C:nucleus"/>
    <property type="evidence" value="ECO:0007669"/>
    <property type="project" value="TreeGrafter"/>
</dbReference>
<dbReference type="SUPFAM" id="SSF56784">
    <property type="entry name" value="HAD-like"/>
    <property type="match status" value="1"/>
</dbReference>
<evidence type="ECO:0000256" key="1">
    <source>
        <dbReference type="SAM" id="MobiDB-lite"/>
    </source>
</evidence>
<keyword evidence="3" id="KW-1185">Reference proteome</keyword>
<gene>
    <name evidence="2" type="ORF">PEGY_LOCUS10829</name>
</gene>
<dbReference type="Proteomes" id="UP001154252">
    <property type="component" value="Unassembled WGS sequence"/>
</dbReference>
<evidence type="ECO:0000313" key="3">
    <source>
        <dbReference type="Proteomes" id="UP001154252"/>
    </source>
</evidence>
<name>A0A9W4KMY6_9EURO</name>
<dbReference type="Gene3D" id="1.10.150.720">
    <property type="entry name" value="Haloacid dehalogenase-like hydrolase"/>
    <property type="match status" value="1"/>
</dbReference>
<sequence length="358" mass="40554">MRGSQQKEWGQPRRSTSPTPLVSTEITLLSTYKMSGPATRLIPASSRTLLLTFDAFGTLFHPRLPVPEQYAATAHQFGLSRTAITPDKLKTAFRDTFRAQMHQYPNYGRADVLRGQYAGPRQWWEEVIKGSFRRVLSAENGETHPETPKEHVPDGMVEALLDRFAGAEGYALYDDVLPFFHRMHKLKSAHKWSFDRIIVGVVSNSDDRVPVVLKSLGLTVGDMRADQDQSSMDLPGFEVRSIKKDVTGEHDKAHADCNLDLDIDMVITSYEAGQEKPHRLIFDVARRQALKVARPWLTSRTKFKSVHVGDDFKKDYQGARDAGWESYLLPRDSHGADKFEAKQFPNLLKLADKLELFP</sequence>
<dbReference type="InterPro" id="IPR036412">
    <property type="entry name" value="HAD-like_sf"/>
</dbReference>
<organism evidence="2 3">
    <name type="scientific">Penicillium egyptiacum</name>
    <dbReference type="NCBI Taxonomy" id="1303716"/>
    <lineage>
        <taxon>Eukaryota</taxon>
        <taxon>Fungi</taxon>
        <taxon>Dikarya</taxon>
        <taxon>Ascomycota</taxon>
        <taxon>Pezizomycotina</taxon>
        <taxon>Eurotiomycetes</taxon>
        <taxon>Eurotiomycetidae</taxon>
        <taxon>Eurotiales</taxon>
        <taxon>Aspergillaceae</taxon>
        <taxon>Penicillium</taxon>
    </lineage>
</organism>
<dbReference type="PANTHER" id="PTHR46191:SF2">
    <property type="entry name" value="HALOACID DEHALOGENASE-LIKE HYDROLASE DOMAIN-CONTAINING PROTEIN 3"/>
    <property type="match status" value="1"/>
</dbReference>
<dbReference type="Gene3D" id="3.40.50.1000">
    <property type="entry name" value="HAD superfamily/HAD-like"/>
    <property type="match status" value="1"/>
</dbReference>
<feature type="region of interest" description="Disordered" evidence="1">
    <location>
        <begin position="1"/>
        <end position="20"/>
    </location>
</feature>
<comment type="caution">
    <text evidence="2">The sequence shown here is derived from an EMBL/GenBank/DDBJ whole genome shotgun (WGS) entry which is preliminary data.</text>
</comment>
<dbReference type="EMBL" id="CAJVRC010000905">
    <property type="protein sequence ID" value="CAG8910028.1"/>
    <property type="molecule type" value="Genomic_DNA"/>
</dbReference>
<proteinExistence type="predicted"/>
<dbReference type="OrthoDB" id="444127at2759"/>
<dbReference type="InterPro" id="IPR044924">
    <property type="entry name" value="HAD-SF_hydro_IA_REG-2-like_cap"/>
</dbReference>
<dbReference type="InterPro" id="IPR023214">
    <property type="entry name" value="HAD_sf"/>
</dbReference>
<dbReference type="InterPro" id="IPR051828">
    <property type="entry name" value="HAD-like_hydrolase_domain"/>
</dbReference>
<protein>
    <recommendedName>
        <fullName evidence="4">Haloacid dehalogenase-like hydrolase</fullName>
    </recommendedName>
</protein>
<dbReference type="Pfam" id="PF00702">
    <property type="entry name" value="Hydrolase"/>
    <property type="match status" value="1"/>
</dbReference>
<dbReference type="PANTHER" id="PTHR46191">
    <property type="match status" value="1"/>
</dbReference>
<evidence type="ECO:0000313" key="2">
    <source>
        <dbReference type="EMBL" id="CAG8910028.1"/>
    </source>
</evidence>